<dbReference type="Gene3D" id="3.80.10.10">
    <property type="entry name" value="Ribonuclease Inhibitor"/>
    <property type="match status" value="1"/>
</dbReference>
<keyword evidence="1" id="KW-0433">Leucine-rich repeat</keyword>
<dbReference type="SUPFAM" id="SSF52047">
    <property type="entry name" value="RNI-like"/>
    <property type="match status" value="1"/>
</dbReference>
<dbReference type="InterPro" id="IPR051261">
    <property type="entry name" value="NLR"/>
</dbReference>
<organism evidence="3 4">
    <name type="scientific">Desmophyllum pertusum</name>
    <dbReference type="NCBI Taxonomy" id="174260"/>
    <lineage>
        <taxon>Eukaryota</taxon>
        <taxon>Metazoa</taxon>
        <taxon>Cnidaria</taxon>
        <taxon>Anthozoa</taxon>
        <taxon>Hexacorallia</taxon>
        <taxon>Scleractinia</taxon>
        <taxon>Caryophylliina</taxon>
        <taxon>Caryophylliidae</taxon>
        <taxon>Desmophyllum</taxon>
    </lineage>
</organism>
<reference evidence="3" key="1">
    <citation type="submission" date="2023-01" db="EMBL/GenBank/DDBJ databases">
        <title>Genome assembly of the deep-sea coral Lophelia pertusa.</title>
        <authorList>
            <person name="Herrera S."/>
            <person name="Cordes E."/>
        </authorList>
    </citation>
    <scope>NUCLEOTIDE SEQUENCE</scope>
    <source>
        <strain evidence="3">USNM1676648</strain>
        <tissue evidence="3">Polyp</tissue>
    </source>
</reference>
<dbReference type="EMBL" id="MU825402">
    <property type="protein sequence ID" value="KAJ7392233.1"/>
    <property type="molecule type" value="Genomic_DNA"/>
</dbReference>
<accession>A0A9X0DB35</accession>
<evidence type="ECO:0000313" key="4">
    <source>
        <dbReference type="Proteomes" id="UP001163046"/>
    </source>
</evidence>
<dbReference type="PROSITE" id="PS51450">
    <property type="entry name" value="LRR"/>
    <property type="match status" value="1"/>
</dbReference>
<evidence type="ECO:0000313" key="3">
    <source>
        <dbReference type="EMBL" id="KAJ7392233.1"/>
    </source>
</evidence>
<keyword evidence="2" id="KW-0677">Repeat</keyword>
<keyword evidence="4" id="KW-1185">Reference proteome</keyword>
<evidence type="ECO:0000256" key="1">
    <source>
        <dbReference type="ARBA" id="ARBA00022614"/>
    </source>
</evidence>
<dbReference type="InterPro" id="IPR032675">
    <property type="entry name" value="LRR_dom_sf"/>
</dbReference>
<dbReference type="InterPro" id="IPR001611">
    <property type="entry name" value="Leu-rich_rpt"/>
</dbReference>
<dbReference type="PANTHER" id="PTHR24106">
    <property type="entry name" value="NACHT, LRR AND CARD DOMAINS-CONTAINING"/>
    <property type="match status" value="1"/>
</dbReference>
<name>A0A9X0DB35_9CNID</name>
<comment type="caution">
    <text evidence="3">The sequence shown here is derived from an EMBL/GenBank/DDBJ whole genome shotgun (WGS) entry which is preliminary data.</text>
</comment>
<dbReference type="SMART" id="SM00368">
    <property type="entry name" value="LRR_RI"/>
    <property type="match status" value="2"/>
</dbReference>
<gene>
    <name evidence="3" type="ORF">OS493_013610</name>
</gene>
<protein>
    <submittedName>
        <fullName evidence="3">Uncharacterized protein</fullName>
    </submittedName>
</protein>
<dbReference type="Proteomes" id="UP001163046">
    <property type="component" value="Unassembled WGS sequence"/>
</dbReference>
<dbReference type="OrthoDB" id="5988799at2759"/>
<sequence>MENCGLFNRMPDSKVSPLGWRAHFCFIHLTLQEFLAARKLQRWSPVTSVTLSPQMLQIQNGIWLFSFVAGLLCGKENQAVNSFVSLLHDSLTEEPPLKGETKQKALLMMKCLHEYNNETTVEKAACELQKNKQGVSHLCDALKDANCKLTELDLNRNKITEQGVSHLCDALKDLNCKLTELDLRGNSITDLGVSYLCDALKDVNCKLTEFEP</sequence>
<dbReference type="Pfam" id="PF13516">
    <property type="entry name" value="LRR_6"/>
    <property type="match status" value="2"/>
</dbReference>
<proteinExistence type="predicted"/>
<dbReference type="AlphaFoldDB" id="A0A9X0DB35"/>
<evidence type="ECO:0000256" key="2">
    <source>
        <dbReference type="ARBA" id="ARBA00022737"/>
    </source>
</evidence>